<dbReference type="Proteomes" id="UP000476064">
    <property type="component" value="Chromosome"/>
</dbReference>
<dbReference type="InterPro" id="IPR036412">
    <property type="entry name" value="HAD-like_sf"/>
</dbReference>
<gene>
    <name evidence="1" type="ORF">GXP70_14430</name>
</gene>
<keyword evidence="1" id="KW-0378">Hydrolase</keyword>
<dbReference type="InterPro" id="IPR006439">
    <property type="entry name" value="HAD-SF_hydro_IA"/>
</dbReference>
<dbReference type="Gene3D" id="3.40.50.1000">
    <property type="entry name" value="HAD superfamily/HAD-like"/>
    <property type="match status" value="1"/>
</dbReference>
<dbReference type="GO" id="GO:0006281">
    <property type="term" value="P:DNA repair"/>
    <property type="evidence" value="ECO:0007669"/>
    <property type="project" value="TreeGrafter"/>
</dbReference>
<dbReference type="PANTHER" id="PTHR43434">
    <property type="entry name" value="PHOSPHOGLYCOLATE PHOSPHATASE"/>
    <property type="match status" value="1"/>
</dbReference>
<evidence type="ECO:0000313" key="1">
    <source>
        <dbReference type="EMBL" id="QHT61030.1"/>
    </source>
</evidence>
<dbReference type="Pfam" id="PF00702">
    <property type="entry name" value="Hydrolase"/>
    <property type="match status" value="1"/>
</dbReference>
<dbReference type="PANTHER" id="PTHR43434:SF1">
    <property type="entry name" value="PHOSPHOGLYCOLATE PHOSPHATASE"/>
    <property type="match status" value="1"/>
</dbReference>
<accession>A0A6C0G332</accession>
<dbReference type="RefSeq" id="WP_162357469.1">
    <property type="nucleotide sequence ID" value="NZ_CP048209.1"/>
</dbReference>
<dbReference type="GO" id="GO:0008967">
    <property type="term" value="F:phosphoglycolate phosphatase activity"/>
    <property type="evidence" value="ECO:0007669"/>
    <property type="project" value="TreeGrafter"/>
</dbReference>
<name>A0A6C0G332_9BACL</name>
<dbReference type="NCBIfam" id="TIGR01549">
    <property type="entry name" value="HAD-SF-IA-v1"/>
    <property type="match status" value="1"/>
</dbReference>
<dbReference type="SUPFAM" id="SSF56784">
    <property type="entry name" value="HAD-like"/>
    <property type="match status" value="1"/>
</dbReference>
<dbReference type="EMBL" id="CP048209">
    <property type="protein sequence ID" value="QHT61030.1"/>
    <property type="molecule type" value="Genomic_DNA"/>
</dbReference>
<dbReference type="InterPro" id="IPR050155">
    <property type="entry name" value="HAD-like_hydrolase_sf"/>
</dbReference>
<keyword evidence="2" id="KW-1185">Reference proteome</keyword>
<reference evidence="1 2" key="1">
    <citation type="submission" date="2020-01" db="EMBL/GenBank/DDBJ databases">
        <title>Paenibacillus sp. nov., isolated from tomato rhizosphere.</title>
        <authorList>
            <person name="Weon H.-Y."/>
            <person name="Lee S.A."/>
        </authorList>
    </citation>
    <scope>NUCLEOTIDE SEQUENCE [LARGE SCALE GENOMIC DNA]</scope>
    <source>
        <strain evidence="1 2">12200R-189</strain>
    </source>
</reference>
<protein>
    <submittedName>
        <fullName evidence="1">HAD family hydrolase</fullName>
    </submittedName>
</protein>
<dbReference type="KEGG" id="plyc:GXP70_14430"/>
<dbReference type="CDD" id="cd01427">
    <property type="entry name" value="HAD_like"/>
    <property type="match status" value="1"/>
</dbReference>
<proteinExistence type="predicted"/>
<dbReference type="InterPro" id="IPR023214">
    <property type="entry name" value="HAD_sf"/>
</dbReference>
<sequence>MGGTLIDYEGFPQYWGDYYVPAFKQVSDQLNLHAAEEHIHAAAETLKTYNPRLYPREIEYQPAYIFADVFHGWRIADEMIDTAIAAFFAYFQQTVMIYPETISVIDYLHVKGYKIGILTDVPTGMPTEVLMQDIRAFEDKIDYFLTSTDCGYRKPNAKGIEIIAERFGVDVSKIAVVGNEKKDVAAAINAGTVSILINRESTTKDYGEDLRISQLTEIIHLMENE</sequence>
<evidence type="ECO:0000313" key="2">
    <source>
        <dbReference type="Proteomes" id="UP000476064"/>
    </source>
</evidence>
<dbReference type="AlphaFoldDB" id="A0A6C0G332"/>
<organism evidence="1 2">
    <name type="scientific">Paenibacillus lycopersici</name>
    <dbReference type="NCBI Taxonomy" id="2704462"/>
    <lineage>
        <taxon>Bacteria</taxon>
        <taxon>Bacillati</taxon>
        <taxon>Bacillota</taxon>
        <taxon>Bacilli</taxon>
        <taxon>Bacillales</taxon>
        <taxon>Paenibacillaceae</taxon>
        <taxon>Paenibacillus</taxon>
    </lineage>
</organism>
<dbReference type="GO" id="GO:0005829">
    <property type="term" value="C:cytosol"/>
    <property type="evidence" value="ECO:0007669"/>
    <property type="project" value="TreeGrafter"/>
</dbReference>